<accession>A0A6G3XGW8</accession>
<comment type="caution">
    <text evidence="1">The sequence shown here is derived from an EMBL/GenBank/DDBJ whole genome shotgun (WGS) entry which is preliminary data.</text>
</comment>
<organism evidence="1">
    <name type="scientific">Streptomyces sp. SID7499</name>
    <dbReference type="NCBI Taxonomy" id="2706086"/>
    <lineage>
        <taxon>Bacteria</taxon>
        <taxon>Bacillati</taxon>
        <taxon>Actinomycetota</taxon>
        <taxon>Actinomycetes</taxon>
        <taxon>Kitasatosporales</taxon>
        <taxon>Streptomycetaceae</taxon>
        <taxon>Streptomyces</taxon>
    </lineage>
</organism>
<dbReference type="AlphaFoldDB" id="A0A6G3XGW8"/>
<name>A0A6G3XGW8_9ACTN</name>
<dbReference type="EMBL" id="JAAGMN010006438">
    <property type="protein sequence ID" value="NEE16923.1"/>
    <property type="molecule type" value="Genomic_DNA"/>
</dbReference>
<sequence>MDEEQDQWIRVPVGDDAARWATRVRCRRVLFVVHNVTSATRLLDVLPLFDDDLGVQLLATCTGSSAFRSGVADLLANTGLPVLPWEQALATPVDLAISASFGGELGSIQGPLIVLSHGIGYTKRLAAPSADADADAAVRPRSEPPPVFGLAPDWLLADGVPLADALVLSHPEQFDRLAAACPEALPSAVLAGDPCFDRMLAARPYRDRFRRALGVGRGQRLVLLNSTWSPR</sequence>
<protein>
    <submittedName>
        <fullName evidence="1">Uncharacterized protein</fullName>
    </submittedName>
</protein>
<gene>
    <name evidence="1" type="ORF">G3M58_61970</name>
</gene>
<feature type="non-terminal residue" evidence="1">
    <location>
        <position position="231"/>
    </location>
</feature>
<evidence type="ECO:0000313" key="1">
    <source>
        <dbReference type="EMBL" id="NEE16923.1"/>
    </source>
</evidence>
<proteinExistence type="predicted"/>
<reference evidence="1" key="1">
    <citation type="submission" date="2020-01" db="EMBL/GenBank/DDBJ databases">
        <title>Insect and environment-associated Actinomycetes.</title>
        <authorList>
            <person name="Currrie C."/>
            <person name="Chevrette M."/>
            <person name="Carlson C."/>
            <person name="Stubbendieck R."/>
            <person name="Wendt-Pienkowski E."/>
        </authorList>
    </citation>
    <scope>NUCLEOTIDE SEQUENCE</scope>
    <source>
        <strain evidence="1">SID7499</strain>
    </source>
</reference>